<name>A0AAD6Z2F7_9AGAR</name>
<protein>
    <submittedName>
        <fullName evidence="1">Uncharacterized protein</fullName>
    </submittedName>
</protein>
<comment type="caution">
    <text evidence="1">The sequence shown here is derived from an EMBL/GenBank/DDBJ whole genome shotgun (WGS) entry which is preliminary data.</text>
</comment>
<reference evidence="1" key="1">
    <citation type="submission" date="2023-03" db="EMBL/GenBank/DDBJ databases">
        <title>Massive genome expansion in bonnet fungi (Mycena s.s.) driven by repeated elements and novel gene families across ecological guilds.</title>
        <authorList>
            <consortium name="Lawrence Berkeley National Laboratory"/>
            <person name="Harder C.B."/>
            <person name="Miyauchi S."/>
            <person name="Viragh M."/>
            <person name="Kuo A."/>
            <person name="Thoen E."/>
            <person name="Andreopoulos B."/>
            <person name="Lu D."/>
            <person name="Skrede I."/>
            <person name="Drula E."/>
            <person name="Henrissat B."/>
            <person name="Morin E."/>
            <person name="Kohler A."/>
            <person name="Barry K."/>
            <person name="LaButti K."/>
            <person name="Morin E."/>
            <person name="Salamov A."/>
            <person name="Lipzen A."/>
            <person name="Mereny Z."/>
            <person name="Hegedus B."/>
            <person name="Baldrian P."/>
            <person name="Stursova M."/>
            <person name="Weitz H."/>
            <person name="Taylor A."/>
            <person name="Grigoriev I.V."/>
            <person name="Nagy L.G."/>
            <person name="Martin F."/>
            <person name="Kauserud H."/>
        </authorList>
    </citation>
    <scope>NUCLEOTIDE SEQUENCE</scope>
    <source>
        <strain evidence="1">CBHHK002</strain>
    </source>
</reference>
<organism evidence="1 2">
    <name type="scientific">Mycena albidolilacea</name>
    <dbReference type="NCBI Taxonomy" id="1033008"/>
    <lineage>
        <taxon>Eukaryota</taxon>
        <taxon>Fungi</taxon>
        <taxon>Dikarya</taxon>
        <taxon>Basidiomycota</taxon>
        <taxon>Agaricomycotina</taxon>
        <taxon>Agaricomycetes</taxon>
        <taxon>Agaricomycetidae</taxon>
        <taxon>Agaricales</taxon>
        <taxon>Marasmiineae</taxon>
        <taxon>Mycenaceae</taxon>
        <taxon>Mycena</taxon>
    </lineage>
</organism>
<sequence>MASRAADNLRTYFRKAELPEMRRYPNAPDMPPSAQCSHHVSFQVEPKQARQMLEIRSLEAVPTMSCYQMGGEQLPKQSIAVEDVDMESGERFTVPCDPTFDIPPHVGQRPTDIMRIPRIDNLPLMTVQRTLYLLFFQDTANWSFSLVDTGRKVFQYFLWSFSGSGKPTMYGAALVPVPRDLLIVLFQPPWVLSEQDIHEFWRFNSSLSFPHFSATSGPVHVAALQSRERLWGKIWNIYAINKTRWSVLTSYDRWVFGIFSEGLGLGFTLLLKRRIRASAFPADARGPTILEFLVFWVACAMRLPGGCRIPNVGFPVG</sequence>
<evidence type="ECO:0000313" key="2">
    <source>
        <dbReference type="Proteomes" id="UP001218218"/>
    </source>
</evidence>
<dbReference type="AlphaFoldDB" id="A0AAD6Z2F7"/>
<gene>
    <name evidence="1" type="ORF">DFH08DRAFT_722000</name>
</gene>
<proteinExistence type="predicted"/>
<keyword evidence="2" id="KW-1185">Reference proteome</keyword>
<dbReference type="Proteomes" id="UP001218218">
    <property type="component" value="Unassembled WGS sequence"/>
</dbReference>
<accession>A0AAD6Z2F7</accession>
<evidence type="ECO:0000313" key="1">
    <source>
        <dbReference type="EMBL" id="KAJ7303645.1"/>
    </source>
</evidence>
<dbReference type="EMBL" id="JARIHO010000104">
    <property type="protein sequence ID" value="KAJ7303645.1"/>
    <property type="molecule type" value="Genomic_DNA"/>
</dbReference>